<reference evidence="1 2" key="1">
    <citation type="submission" date="2014-02" db="EMBL/GenBank/DDBJ databases">
        <title>The genome sequence of the entomopathogenic fungus Metarhizium robertsii ARSEF 2575.</title>
        <authorList>
            <person name="Giuliano Garisto Donzelli B."/>
            <person name="Roe B.A."/>
            <person name="Macmil S.L."/>
            <person name="Krasnoff S.B."/>
            <person name="Gibson D.M."/>
        </authorList>
    </citation>
    <scope>NUCLEOTIDE SEQUENCE [LARGE SCALE GENOMIC DNA]</scope>
    <source>
        <strain evidence="1 2">ARSEF 2575</strain>
    </source>
</reference>
<protein>
    <submittedName>
        <fullName evidence="1">Uncharacterized protein</fullName>
    </submittedName>
</protein>
<comment type="caution">
    <text evidence="1">The sequence shown here is derived from an EMBL/GenBank/DDBJ whole genome shotgun (WGS) entry which is preliminary data.</text>
</comment>
<dbReference type="Proteomes" id="UP000030151">
    <property type="component" value="Unassembled WGS sequence"/>
</dbReference>
<dbReference type="EMBL" id="JELW01000014">
    <property type="protein sequence ID" value="EXV00206.1"/>
    <property type="molecule type" value="Genomic_DNA"/>
</dbReference>
<proteinExistence type="predicted"/>
<organism evidence="1 2">
    <name type="scientific">Metarhizium robertsii</name>
    <dbReference type="NCBI Taxonomy" id="568076"/>
    <lineage>
        <taxon>Eukaryota</taxon>
        <taxon>Fungi</taxon>
        <taxon>Dikarya</taxon>
        <taxon>Ascomycota</taxon>
        <taxon>Pezizomycotina</taxon>
        <taxon>Sordariomycetes</taxon>
        <taxon>Hypocreomycetidae</taxon>
        <taxon>Hypocreales</taxon>
        <taxon>Clavicipitaceae</taxon>
        <taxon>Metarhizium</taxon>
    </lineage>
</organism>
<dbReference type="HOGENOM" id="CLU_888731_0_0_1"/>
<name>A0A0A1UU04_9HYPO</name>
<dbReference type="AlphaFoldDB" id="A0A0A1UU04"/>
<evidence type="ECO:0000313" key="2">
    <source>
        <dbReference type="Proteomes" id="UP000030151"/>
    </source>
</evidence>
<accession>A0A0A1UU04</accession>
<sequence length="313" mass="35020">MLCLGQGGSSVPSRKSPYQSLNTIEWCCQLTADSYISQMGRAEILNSLDWIGQPTVPMNIDSAWYGSSLWKQRLVALAVALDTIARRMVTETYNRHMHHIGYFQAVRISMLTGPDTSTPIYLTKHSLSPKTGLESRLYNVQSTSMRPAKTPIFSNRNTFAPQPTFLSSDMVTNACQPTLRNLQNVQRPLKTTGPLCSVSSTISETNSSAKPPIRKRPLGPVAALQLDCGGTRAASCQKRKAGTTLGRRKKCPRRADLRGFAPCNEKHTCLNMHMPTYTEAGRLRCHRDMMCPWCVQKRILTVRPVRGHYRFSE</sequence>
<evidence type="ECO:0000313" key="1">
    <source>
        <dbReference type="EMBL" id="EXV00206.1"/>
    </source>
</evidence>
<gene>
    <name evidence="1" type="ORF">X797_006653</name>
</gene>